<evidence type="ECO:0000313" key="1">
    <source>
        <dbReference type="EMBL" id="ACP26183.1"/>
    </source>
</evidence>
<accession>C3MGB1</accession>
<dbReference type="AlphaFoldDB" id="C3MGB1"/>
<gene>
    <name evidence="1" type="ordered locus">NGR_c24260</name>
</gene>
<dbReference type="eggNOG" id="ENOG5033SHV">
    <property type="taxonomic scope" value="Bacteria"/>
</dbReference>
<reference evidence="1 2" key="1">
    <citation type="journal article" date="2009" name="Appl. Environ. Microbiol.">
        <title>Rhizobium sp. strain NGR234 possesses a remarkable number of secretion systems.</title>
        <authorList>
            <person name="Schmeisser C."/>
            <person name="Liesegang H."/>
            <person name="Krysciak D."/>
            <person name="Bakkou N."/>
            <person name="Le Quere A."/>
            <person name="Wollherr A."/>
            <person name="Heinemeyer I."/>
            <person name="Morgenstern B."/>
            <person name="Pommerening-Roeser A."/>
            <person name="Flores M."/>
            <person name="Palacios R."/>
            <person name="Brenner S."/>
            <person name="Gottschalk G."/>
            <person name="Schmitz R.A."/>
            <person name="Broughton W.J."/>
            <person name="Perret X."/>
            <person name="Strittmatter A.W."/>
            <person name="Streit W.R."/>
        </authorList>
    </citation>
    <scope>NUCLEOTIDE SEQUENCE [LARGE SCALE GENOMIC DNA]</scope>
    <source>
        <strain evidence="2">NBRC 101917 / NGR234</strain>
    </source>
</reference>
<dbReference type="EMBL" id="CP001389">
    <property type="protein sequence ID" value="ACP26183.1"/>
    <property type="molecule type" value="Genomic_DNA"/>
</dbReference>
<organism evidence="1 2">
    <name type="scientific">Sinorhizobium fredii (strain NBRC 101917 / NGR234)</name>
    <dbReference type="NCBI Taxonomy" id="394"/>
    <lineage>
        <taxon>Bacteria</taxon>
        <taxon>Pseudomonadati</taxon>
        <taxon>Pseudomonadota</taxon>
        <taxon>Alphaproteobacteria</taxon>
        <taxon>Hyphomicrobiales</taxon>
        <taxon>Rhizobiaceae</taxon>
        <taxon>Sinorhizobium/Ensifer group</taxon>
        <taxon>Sinorhizobium</taxon>
    </lineage>
</organism>
<keyword evidence="2" id="KW-1185">Reference proteome</keyword>
<name>C3MGB1_SINFN</name>
<sequence length="242" mass="26649">MLDVTVLKEWLHRDLSSREKLLLILGAFDEPAKLDDIRDRAIQAGFRIPKKWNLSDILGKSGGMALRLPAGWELSQSGKAHLQAMGVGLANSAAVRIAVDLRGHLDKIKNATTRAFVEEAINCYEAGLHRSAIVMSWIAAVDVLYHEIATHHLLAFNKEAKAVNVKWKDAVNADGLSRMGESDFLERLVPIGVIGKNVKEELQKALKLRNGCGHPNSLKTGPNMVASHIEMLLLNVFETFSS</sequence>
<dbReference type="PATRIC" id="fig|394.7.peg.5245"/>
<dbReference type="KEGG" id="rhi:NGR_c24260"/>
<evidence type="ECO:0000313" key="2">
    <source>
        <dbReference type="Proteomes" id="UP000001054"/>
    </source>
</evidence>
<dbReference type="Proteomes" id="UP000001054">
    <property type="component" value="Chromosome"/>
</dbReference>
<dbReference type="OrthoDB" id="1399884at2"/>
<proteinExistence type="predicted"/>
<dbReference type="HOGENOM" id="CLU_100206_0_0_5"/>
<protein>
    <recommendedName>
        <fullName evidence="3">DUF4145 domain-containing protein</fullName>
    </recommendedName>
</protein>
<dbReference type="STRING" id="394.NGR_c24260"/>
<evidence type="ECO:0008006" key="3">
    <source>
        <dbReference type="Google" id="ProtNLM"/>
    </source>
</evidence>